<evidence type="ECO:0000259" key="1">
    <source>
        <dbReference type="SMART" id="SM00491"/>
    </source>
</evidence>
<dbReference type="AlphaFoldDB" id="A0A7C4D1J0"/>
<proteinExistence type="predicted"/>
<dbReference type="SUPFAM" id="SSF52540">
    <property type="entry name" value="P-loop containing nucleoside triphosphate hydrolases"/>
    <property type="match status" value="1"/>
</dbReference>
<comment type="caution">
    <text evidence="2">The sequence shown here is derived from an EMBL/GenBank/DDBJ whole genome shotgun (WGS) entry which is preliminary data.</text>
</comment>
<reference evidence="2" key="1">
    <citation type="journal article" date="2020" name="mSystems">
        <title>Genome- and Community-Level Interaction Insights into Carbon Utilization and Element Cycling Functions of Hydrothermarchaeota in Hydrothermal Sediment.</title>
        <authorList>
            <person name="Zhou Z."/>
            <person name="Liu Y."/>
            <person name="Xu W."/>
            <person name="Pan J."/>
            <person name="Luo Z.H."/>
            <person name="Li M."/>
        </authorList>
    </citation>
    <scope>NUCLEOTIDE SEQUENCE</scope>
    <source>
        <strain evidence="2">SpSt-649</strain>
    </source>
</reference>
<protein>
    <recommendedName>
        <fullName evidence="1">ATP-dependent helicase C-terminal domain-containing protein</fullName>
    </recommendedName>
</protein>
<dbReference type="PANTHER" id="PTHR11472">
    <property type="entry name" value="DNA REPAIR DEAD HELICASE RAD3/XP-D SUBFAMILY MEMBER"/>
    <property type="match status" value="1"/>
</dbReference>
<dbReference type="GO" id="GO:0016818">
    <property type="term" value="F:hydrolase activity, acting on acid anhydrides, in phosphorus-containing anhydrides"/>
    <property type="evidence" value="ECO:0007669"/>
    <property type="project" value="InterPro"/>
</dbReference>
<dbReference type="GO" id="GO:0003676">
    <property type="term" value="F:nucleic acid binding"/>
    <property type="evidence" value="ECO:0007669"/>
    <property type="project" value="InterPro"/>
</dbReference>
<dbReference type="SMART" id="SM00491">
    <property type="entry name" value="HELICc2"/>
    <property type="match status" value="1"/>
</dbReference>
<dbReference type="EMBL" id="DTBQ01000032">
    <property type="protein sequence ID" value="HGM46340.1"/>
    <property type="molecule type" value="Genomic_DNA"/>
</dbReference>
<evidence type="ECO:0000313" key="2">
    <source>
        <dbReference type="EMBL" id="HGM46340.1"/>
    </source>
</evidence>
<dbReference type="InterPro" id="IPR006555">
    <property type="entry name" value="ATP-dep_Helicase_C"/>
</dbReference>
<dbReference type="GO" id="GO:0006139">
    <property type="term" value="P:nucleobase-containing compound metabolic process"/>
    <property type="evidence" value="ECO:0007669"/>
    <property type="project" value="InterPro"/>
</dbReference>
<dbReference type="GO" id="GO:0005524">
    <property type="term" value="F:ATP binding"/>
    <property type="evidence" value="ECO:0007669"/>
    <property type="project" value="InterPro"/>
</dbReference>
<dbReference type="Gene3D" id="3.40.50.300">
    <property type="entry name" value="P-loop containing nucleotide triphosphate hydrolases"/>
    <property type="match status" value="2"/>
</dbReference>
<organism evidence="2">
    <name type="scientific">Thermofilum pendens</name>
    <dbReference type="NCBI Taxonomy" id="2269"/>
    <lineage>
        <taxon>Archaea</taxon>
        <taxon>Thermoproteota</taxon>
        <taxon>Thermoprotei</taxon>
        <taxon>Thermofilales</taxon>
        <taxon>Thermofilaceae</taxon>
        <taxon>Thermofilum</taxon>
    </lineage>
</organism>
<dbReference type="InterPro" id="IPR045028">
    <property type="entry name" value="DinG/Rad3-like"/>
</dbReference>
<gene>
    <name evidence="2" type="ORF">ENU21_01120</name>
</gene>
<sequence length="449" mass="50612">MRNIAELFPVKPRPGQVEAAETLAGLLESGGAVVFTAPPGFGKTLTVLVALKAGFLPAAWRVRALALARHIAEEAALLDLRSEVLPGREKVCPYALELGSDVHEWCRVRRDQCGYFTARSCPYFFHPSADVYVFNYFRRAPPRIIDVWDEAHNLLVPREVCVNTEVFIEAAGELRSSGSNELAKWLRSFLPFLERGEGEVPVDDNQVSSLHVAYLRLLERGGRRTALGRLYRVLRAQSVYVEGGYLCGASVAIPRRRPALFISATLPYPDLLGGKVVEVPWSRKYRAIITEGLTTRFDEFGEKEVKEYGKLLWDLRKKYEKVLVFATERVAKSLSKFTDLYEPPEIPEWKGVLLLHTRGKFAEGVDIRADVVVMAGAPFPPPWVTSRLRRTLSKMGFSGADRIAEASMLSTTLQCVGRATRRPEDDPLVILADERYKRYEEELSKYFIF</sequence>
<dbReference type="GO" id="GO:0003678">
    <property type="term" value="F:DNA helicase activity"/>
    <property type="evidence" value="ECO:0007669"/>
    <property type="project" value="TreeGrafter"/>
</dbReference>
<feature type="domain" description="ATP-dependent helicase C-terminal" evidence="1">
    <location>
        <begin position="303"/>
        <end position="438"/>
    </location>
</feature>
<dbReference type="Pfam" id="PF13307">
    <property type="entry name" value="Helicase_C_2"/>
    <property type="match status" value="1"/>
</dbReference>
<dbReference type="InterPro" id="IPR027417">
    <property type="entry name" value="P-loop_NTPase"/>
</dbReference>
<name>A0A7C4D1J0_THEPE</name>
<accession>A0A7C4D1J0</accession>
<dbReference type="PANTHER" id="PTHR11472:SF34">
    <property type="entry name" value="REGULATOR OF TELOMERE ELONGATION HELICASE 1"/>
    <property type="match status" value="1"/>
</dbReference>